<evidence type="ECO:0008006" key="3">
    <source>
        <dbReference type="Google" id="ProtNLM"/>
    </source>
</evidence>
<evidence type="ECO:0000313" key="2">
    <source>
        <dbReference type="Proteomes" id="UP000188533"/>
    </source>
</evidence>
<reference evidence="1 2" key="1">
    <citation type="submission" date="2016-08" db="EMBL/GenBank/DDBJ databases">
        <authorList>
            <consortium name="Lentinula edodes genome sequencing consortium"/>
            <person name="Sakamoto Y."/>
            <person name="Nakade K."/>
            <person name="Sato S."/>
            <person name="Yoshida Y."/>
            <person name="Miyazaki K."/>
            <person name="Natsume S."/>
            <person name="Konno N."/>
        </authorList>
    </citation>
    <scope>NUCLEOTIDE SEQUENCE [LARGE SCALE GENOMIC DNA]</scope>
    <source>
        <strain evidence="1 2">NBRC 111202</strain>
    </source>
</reference>
<dbReference type="EMBL" id="BDGU01000274">
    <property type="protein sequence ID" value="GAW05831.1"/>
    <property type="molecule type" value="Genomic_DNA"/>
</dbReference>
<gene>
    <name evidence="1" type="ORF">LENED_007714</name>
</gene>
<organism evidence="1 2">
    <name type="scientific">Lentinula edodes</name>
    <name type="common">Shiitake mushroom</name>
    <name type="synonym">Lentinus edodes</name>
    <dbReference type="NCBI Taxonomy" id="5353"/>
    <lineage>
        <taxon>Eukaryota</taxon>
        <taxon>Fungi</taxon>
        <taxon>Dikarya</taxon>
        <taxon>Basidiomycota</taxon>
        <taxon>Agaricomycotina</taxon>
        <taxon>Agaricomycetes</taxon>
        <taxon>Agaricomycetidae</taxon>
        <taxon>Agaricales</taxon>
        <taxon>Marasmiineae</taxon>
        <taxon>Omphalotaceae</taxon>
        <taxon>Lentinula</taxon>
    </lineage>
</organism>
<evidence type="ECO:0000313" key="1">
    <source>
        <dbReference type="EMBL" id="GAW05831.1"/>
    </source>
</evidence>
<proteinExistence type="predicted"/>
<reference evidence="1 2" key="2">
    <citation type="submission" date="2017-02" db="EMBL/GenBank/DDBJ databases">
        <title>A genome survey and senescence transcriptome analysis in Lentinula edodes.</title>
        <authorList>
            <person name="Sakamoto Y."/>
            <person name="Nakade K."/>
            <person name="Sato S."/>
            <person name="Yoshida Y."/>
            <person name="Miyazaki K."/>
            <person name="Natsume S."/>
            <person name="Konno N."/>
        </authorList>
    </citation>
    <scope>NUCLEOTIDE SEQUENCE [LARGE SCALE GENOMIC DNA]</scope>
    <source>
        <strain evidence="1 2">NBRC 111202</strain>
    </source>
</reference>
<dbReference type="Proteomes" id="UP000188533">
    <property type="component" value="Unassembled WGS sequence"/>
</dbReference>
<name>A0A1Q3EF48_LENED</name>
<dbReference type="AlphaFoldDB" id="A0A1Q3EF48"/>
<dbReference type="STRING" id="5353.A0A1Q3EF48"/>
<accession>A0A1Q3EF48</accession>
<sequence length="393" mass="45475">MLWNIYFSDLDIPIHNDDVLLNGLPVSHVEQADDVAIWSMSPEGLQVKLDAFFLWCLRNSMVISIKKTKWMLFGCLPRTLPVFLIDSKPIELVDSYKYVGLQFISTHRYILQTVYNIKASKARNITRAMFALELAIGCLPPREGIILYMARVDPHLIFGCEIVLDIDLSLLGDLEQAQCQYLRRLLGISKRSMRAILFTELGIEPIRYRRLGLALGYLQSLLIQPDHRVVRDAFTHLLHLARSGHATWVNDLRSTLSKLPIPVHCTVDELTDADNLARLRKDIRQSCEQSLTSDIQASVRVHLLHNRLEFREDGQQLHTSPIITLRAYLDVIKVPKHRHAFTRLITSSHALSIERLRYEERYRSPIPREWRLCHFCRGAVEDECHALMHRTLF</sequence>
<protein>
    <recommendedName>
        <fullName evidence="3">Reverse transcriptase domain-containing protein</fullName>
    </recommendedName>
</protein>
<keyword evidence="2" id="KW-1185">Reference proteome</keyword>
<comment type="caution">
    <text evidence="1">The sequence shown here is derived from an EMBL/GenBank/DDBJ whole genome shotgun (WGS) entry which is preliminary data.</text>
</comment>